<organism evidence="1 2">
    <name type="scientific">Dielma fastidiosa</name>
    <dbReference type="NCBI Taxonomy" id="1034346"/>
    <lineage>
        <taxon>Bacteria</taxon>
        <taxon>Bacillati</taxon>
        <taxon>Bacillota</taxon>
        <taxon>Erysipelotrichia</taxon>
        <taxon>Erysipelotrichales</taxon>
        <taxon>Erysipelotrichaceae</taxon>
        <taxon>Dielma</taxon>
    </lineage>
</organism>
<dbReference type="RefSeq" id="WP_022939605.1">
    <property type="nucleotide sequence ID" value="NZ_CABKRQ010000011.1"/>
</dbReference>
<dbReference type="AlphaFoldDB" id="A0A318KK64"/>
<name>A0A318KK64_9FIRM</name>
<dbReference type="STRING" id="1034346.GCA_000313565_03327"/>
<dbReference type="EMBL" id="QJKH01000013">
    <property type="protein sequence ID" value="PXX76822.1"/>
    <property type="molecule type" value="Genomic_DNA"/>
</dbReference>
<accession>A0A318KK64</accession>
<proteinExistence type="predicted"/>
<comment type="caution">
    <text evidence="1">The sequence shown here is derived from an EMBL/GenBank/DDBJ whole genome shotgun (WGS) entry which is preliminary data.</text>
</comment>
<keyword evidence="2" id="KW-1185">Reference proteome</keyword>
<sequence length="193" mass="21462">MLKKIVSWGLIMCLTIITLLLPGRIVNFAWQSVYAAEQSEDDPAMISSGILGYSYRVYNSGDIVAFTTAETDYEYKSILVDLTANMTSVYANDFIQAVNSAEAVYEDMQNAVIKSQTAGIIGLWLASGPLAPAAFIPMIIALELKNEADELAPVLDEYLNDIRRAYRFLYRHRIMDNNGCVIIDNQQICSIKG</sequence>
<dbReference type="Proteomes" id="UP000247612">
    <property type="component" value="Unassembled WGS sequence"/>
</dbReference>
<evidence type="ECO:0000313" key="1">
    <source>
        <dbReference type="EMBL" id="PXX76822.1"/>
    </source>
</evidence>
<reference evidence="1 2" key="1">
    <citation type="submission" date="2018-05" db="EMBL/GenBank/DDBJ databases">
        <title>Genomic Encyclopedia of Type Strains, Phase IV (KMG-IV): sequencing the most valuable type-strain genomes for metagenomic binning, comparative biology and taxonomic classification.</title>
        <authorList>
            <person name="Goeker M."/>
        </authorList>
    </citation>
    <scope>NUCLEOTIDE SEQUENCE [LARGE SCALE GENOMIC DNA]</scope>
    <source>
        <strain evidence="1 2">JC118</strain>
    </source>
</reference>
<protein>
    <submittedName>
        <fullName evidence="1">Uncharacterized protein</fullName>
    </submittedName>
</protein>
<gene>
    <name evidence="1" type="ORF">DES51_11316</name>
</gene>
<evidence type="ECO:0000313" key="2">
    <source>
        <dbReference type="Proteomes" id="UP000247612"/>
    </source>
</evidence>